<comment type="caution">
    <text evidence="2">The sequence shown here is derived from an EMBL/GenBank/DDBJ whole genome shotgun (WGS) entry which is preliminary data.</text>
</comment>
<evidence type="ECO:0000313" key="3">
    <source>
        <dbReference type="Proteomes" id="UP000256838"/>
    </source>
</evidence>
<keyword evidence="3" id="KW-1185">Reference proteome</keyword>
<accession>A0A3D8JU97</accession>
<protein>
    <recommendedName>
        <fullName evidence="1">PilX/PilW C-terminal domain-containing protein</fullName>
    </recommendedName>
</protein>
<proteinExistence type="predicted"/>
<dbReference type="EMBL" id="QRGA01000016">
    <property type="protein sequence ID" value="RDU95961.1"/>
    <property type="molecule type" value="Genomic_DNA"/>
</dbReference>
<gene>
    <name evidence="2" type="ORF">DWV00_25200</name>
</gene>
<organism evidence="2 3">
    <name type="scientific">Trinickia dinghuensis</name>
    <dbReference type="NCBI Taxonomy" id="2291023"/>
    <lineage>
        <taxon>Bacteria</taxon>
        <taxon>Pseudomonadati</taxon>
        <taxon>Pseudomonadota</taxon>
        <taxon>Betaproteobacteria</taxon>
        <taxon>Burkholderiales</taxon>
        <taxon>Burkholderiaceae</taxon>
        <taxon>Trinickia</taxon>
    </lineage>
</organism>
<sequence>MPSALMLASMMLTTSAVWLEASIAHGRYDANVYDHLRATQAADAALILCERDLRAGVAPVLPASRGAPVQWTKAETFDGSLAYTPVPSWPGSARSPQCAIEAAFVEGESDAHAYWITARGFGAAESTQAWLQLTIVREAGRERRAWRRIVAAPTAS</sequence>
<evidence type="ECO:0000259" key="1">
    <source>
        <dbReference type="Pfam" id="PF13681"/>
    </source>
</evidence>
<feature type="domain" description="PilX/PilW C-terminal" evidence="1">
    <location>
        <begin position="71"/>
        <end position="136"/>
    </location>
</feature>
<dbReference type="Proteomes" id="UP000256838">
    <property type="component" value="Unassembled WGS sequence"/>
</dbReference>
<dbReference type="InterPro" id="IPR025205">
    <property type="entry name" value="PilX/PilW_C"/>
</dbReference>
<evidence type="ECO:0000313" key="2">
    <source>
        <dbReference type="EMBL" id="RDU95961.1"/>
    </source>
</evidence>
<dbReference type="Pfam" id="PF13681">
    <property type="entry name" value="PilX"/>
    <property type="match status" value="1"/>
</dbReference>
<dbReference type="AlphaFoldDB" id="A0A3D8JU97"/>
<name>A0A3D8JU97_9BURK</name>
<reference evidence="2 3" key="1">
    <citation type="submission" date="2018-08" db="EMBL/GenBank/DDBJ databases">
        <title>Paraburkholderia sp. DHOM06 isolated from forest soil.</title>
        <authorList>
            <person name="Gao Z.-H."/>
            <person name="Qiu L.-H."/>
        </authorList>
    </citation>
    <scope>NUCLEOTIDE SEQUENCE [LARGE SCALE GENOMIC DNA]</scope>
    <source>
        <strain evidence="2 3">DHOM06</strain>
    </source>
</reference>